<dbReference type="EMBL" id="NWSL01000043">
    <property type="protein sequence ID" value="PDS47522.1"/>
    <property type="molecule type" value="Genomic_DNA"/>
</dbReference>
<evidence type="ECO:0000313" key="1">
    <source>
        <dbReference type="EMBL" id="PDS47522.1"/>
    </source>
</evidence>
<name>A0ABX4IZK8_9HYPH</name>
<sequence>MTSRQEPCGSSADKRTLLALRQIKAFAKNPDLDCGCSSIVGEVLVHLVPRQRAAVVQELFVSAIRQRGKLETLLELLKELDQFGPATDISEIGEAAMIFEDIAQQARLGSQLLKAFVFNREDVRGPPHELRLPETAEAPL</sequence>
<protein>
    <submittedName>
        <fullName evidence="1">Uncharacterized protein</fullName>
    </submittedName>
</protein>
<dbReference type="Proteomes" id="UP000219972">
    <property type="component" value="Unassembled WGS sequence"/>
</dbReference>
<accession>A0ABX4IZK8</accession>
<gene>
    <name evidence="1" type="ORF">CO662_34470</name>
</gene>
<dbReference type="RefSeq" id="WP_097545327.1">
    <property type="nucleotide sequence ID" value="NZ_NWSK01000037.1"/>
</dbReference>
<keyword evidence="2" id="KW-1185">Reference proteome</keyword>
<organism evidence="1 2">
    <name type="scientific">Rhizobium anhuiense</name>
    <dbReference type="NCBI Taxonomy" id="1184720"/>
    <lineage>
        <taxon>Bacteria</taxon>
        <taxon>Pseudomonadati</taxon>
        <taxon>Pseudomonadota</taxon>
        <taxon>Alphaproteobacteria</taxon>
        <taxon>Hyphomicrobiales</taxon>
        <taxon>Rhizobiaceae</taxon>
        <taxon>Rhizobium/Agrobacterium group</taxon>
        <taxon>Rhizobium</taxon>
    </lineage>
</organism>
<comment type="caution">
    <text evidence="1">The sequence shown here is derived from an EMBL/GenBank/DDBJ whole genome shotgun (WGS) entry which is preliminary data.</text>
</comment>
<evidence type="ECO:0000313" key="2">
    <source>
        <dbReference type="Proteomes" id="UP000219972"/>
    </source>
</evidence>
<reference evidence="1 2" key="1">
    <citation type="submission" date="2017-09" db="EMBL/GenBank/DDBJ databases">
        <title>Comparative genomics of rhizobia isolated from Phaseolus vulgaris in China.</title>
        <authorList>
            <person name="Tong W."/>
        </authorList>
    </citation>
    <scope>NUCLEOTIDE SEQUENCE [LARGE SCALE GENOMIC DNA]</scope>
    <source>
        <strain evidence="1 2">Y27</strain>
    </source>
</reference>
<proteinExistence type="predicted"/>